<keyword evidence="3" id="KW-1185">Reference proteome</keyword>
<dbReference type="EMBL" id="SIXI01000003">
    <property type="protein sequence ID" value="TBO31322.1"/>
    <property type="molecule type" value="Genomic_DNA"/>
</dbReference>
<gene>
    <name evidence="2" type="ORF">EYS42_08740</name>
</gene>
<feature type="compositionally biased region" description="Low complexity" evidence="1">
    <location>
        <begin position="117"/>
        <end position="128"/>
    </location>
</feature>
<reference evidence="2 3" key="1">
    <citation type="submission" date="2019-02" db="EMBL/GenBank/DDBJ databases">
        <title>Aquabacterium sp. strain KMB7.</title>
        <authorList>
            <person name="Chen W.-M."/>
        </authorList>
    </citation>
    <scope>NUCLEOTIDE SEQUENCE [LARGE SCALE GENOMIC DNA]</scope>
    <source>
        <strain evidence="2 3">KMB7</strain>
    </source>
</reference>
<dbReference type="OrthoDB" id="9894284at2"/>
<evidence type="ECO:0000313" key="3">
    <source>
        <dbReference type="Proteomes" id="UP000292120"/>
    </source>
</evidence>
<evidence type="ECO:0008006" key="4">
    <source>
        <dbReference type="Google" id="ProtNLM"/>
    </source>
</evidence>
<evidence type="ECO:0000256" key="1">
    <source>
        <dbReference type="SAM" id="MobiDB-lite"/>
    </source>
</evidence>
<protein>
    <recommendedName>
        <fullName evidence="4">DUF1376 domain-containing protein</fullName>
    </recommendedName>
</protein>
<comment type="caution">
    <text evidence="2">The sequence shown here is derived from an EMBL/GenBank/DDBJ whole genome shotgun (WGS) entry which is preliminary data.</text>
</comment>
<proteinExistence type="predicted"/>
<evidence type="ECO:0000313" key="2">
    <source>
        <dbReference type="EMBL" id="TBO31322.1"/>
    </source>
</evidence>
<feature type="region of interest" description="Disordered" evidence="1">
    <location>
        <begin position="107"/>
        <end position="142"/>
    </location>
</feature>
<dbReference type="RefSeq" id="WP_130967777.1">
    <property type="nucleotide sequence ID" value="NZ_SIXI01000003.1"/>
</dbReference>
<accession>A0A4Q9H4C0</accession>
<dbReference type="AlphaFoldDB" id="A0A4Q9H4C0"/>
<sequence>MSTALELNSQMPYMRFNWSEHASRVDNLTLSERGMFDWIRATLWKVVSCKMPRPVLEARLRIKPGSEEAAHLQTLLDLGHLAQDADGCIFDEVQAREFAEAVRKAQVNRANGAKGGRPPTARTTQAPTEKQGQQPAPPLADF</sequence>
<name>A0A4Q9H4C0_9BURK</name>
<dbReference type="Proteomes" id="UP000292120">
    <property type="component" value="Unassembled WGS sequence"/>
</dbReference>
<organism evidence="2 3">
    <name type="scientific">Aquabacterium lacunae</name>
    <dbReference type="NCBI Taxonomy" id="2528630"/>
    <lineage>
        <taxon>Bacteria</taxon>
        <taxon>Pseudomonadati</taxon>
        <taxon>Pseudomonadota</taxon>
        <taxon>Betaproteobacteria</taxon>
        <taxon>Burkholderiales</taxon>
        <taxon>Aquabacterium</taxon>
    </lineage>
</organism>